<comment type="catalytic activity">
    <reaction evidence="1">
        <text>Random endo-hydrolysis of N-acetyl-beta-D-glucosaminide (1-&gt;4)-beta-linkages in chitin and chitodextrins.</text>
        <dbReference type="EC" id="3.2.1.14"/>
    </reaction>
</comment>
<keyword evidence="9" id="KW-0119">Carbohydrate metabolism</keyword>
<dbReference type="GO" id="GO:0000272">
    <property type="term" value="P:polysaccharide catabolic process"/>
    <property type="evidence" value="ECO:0007669"/>
    <property type="project" value="UniProtKB-KW"/>
</dbReference>
<feature type="signal peptide" evidence="15">
    <location>
        <begin position="1"/>
        <end position="27"/>
    </location>
</feature>
<dbReference type="SUPFAM" id="SSF57016">
    <property type="entry name" value="Plant lectins/antimicrobial peptides"/>
    <property type="match status" value="3"/>
</dbReference>
<proteinExistence type="inferred from homology"/>
<dbReference type="InterPro" id="IPR001002">
    <property type="entry name" value="Chitin-bd_1"/>
</dbReference>
<dbReference type="InterPro" id="IPR001579">
    <property type="entry name" value="Glyco_hydro_18_chit_AS"/>
</dbReference>
<evidence type="ECO:0000256" key="9">
    <source>
        <dbReference type="ARBA" id="ARBA00023277"/>
    </source>
</evidence>
<dbReference type="GO" id="GO:0008843">
    <property type="term" value="F:endochitinase activity"/>
    <property type="evidence" value="ECO:0007669"/>
    <property type="project" value="UniProtKB-EC"/>
</dbReference>
<dbReference type="SMART" id="SM00270">
    <property type="entry name" value="ChtBD1"/>
    <property type="match status" value="3"/>
</dbReference>
<dbReference type="SUPFAM" id="SSF51445">
    <property type="entry name" value="(Trans)glycosidases"/>
    <property type="match status" value="1"/>
</dbReference>
<comment type="caution">
    <text evidence="18">The sequence shown here is derived from an EMBL/GenBank/DDBJ whole genome shotgun (WGS) entry which is preliminary data.</text>
</comment>
<evidence type="ECO:0000259" key="17">
    <source>
        <dbReference type="PROSITE" id="PS51910"/>
    </source>
</evidence>
<dbReference type="GO" id="GO:0006032">
    <property type="term" value="P:chitin catabolic process"/>
    <property type="evidence" value="ECO:0007669"/>
    <property type="project" value="UniProtKB-KW"/>
</dbReference>
<keyword evidence="10 13" id="KW-0326">Glycosidase</keyword>
<dbReference type="InterPro" id="IPR036861">
    <property type="entry name" value="Endochitinase-like_sf"/>
</dbReference>
<dbReference type="CDD" id="cd00035">
    <property type="entry name" value="ChtBD1"/>
    <property type="match status" value="2"/>
</dbReference>
<evidence type="ECO:0000256" key="15">
    <source>
        <dbReference type="SAM" id="SignalP"/>
    </source>
</evidence>
<keyword evidence="14" id="KW-0175">Coiled coil</keyword>
<evidence type="ECO:0000256" key="14">
    <source>
        <dbReference type="SAM" id="Coils"/>
    </source>
</evidence>
<dbReference type="Pfam" id="PF00187">
    <property type="entry name" value="Chitin_bind_1"/>
    <property type="match status" value="1"/>
</dbReference>
<dbReference type="InterPro" id="IPR050314">
    <property type="entry name" value="Glycosyl_Hydrlase_18"/>
</dbReference>
<dbReference type="GO" id="GO:0005576">
    <property type="term" value="C:extracellular region"/>
    <property type="evidence" value="ECO:0007669"/>
    <property type="project" value="UniProtKB-SubCell"/>
</dbReference>
<dbReference type="InterPro" id="IPR017853">
    <property type="entry name" value="GH"/>
</dbReference>
<feature type="domain" description="GH18" evidence="17">
    <location>
        <begin position="158"/>
        <end position="516"/>
    </location>
</feature>
<comment type="caution">
    <text evidence="12">Lacks conserved residue(s) required for the propagation of feature annotation.</text>
</comment>
<sequence length="2092" mass="236269">MMLTKRPYRLLMLLFCTVLLFSVSVSAAECSKTKLCATGCCSSAGYCGTTKDHCGKGCLSTCDFKLECDKSNPCKGNACCSKYGHCGLGPDFCGKDCVAGCDAKGECDPGGFGTKFANHTKCPLNVCCSKHGYCGTTKDFCGKKTVNRPSCSAKGPMRRVVGYIEGWASTRSCDSFKPSNIPDGVYTHINFAFASIDPKTFQIVPASSKDPALYRELTRKKKIDPKLKVFIAIGGWAFNDPGPTVTTFSDIARSDANQRTFIKSLISFMATYGFDGVDIDWEYPAADDREGREEDFVNLPKFLSNIKSALKQSGERNGLSIAIPASYWYLQHFDLEKISKYVDHFNVMSYDFHGAWDTPKSWLGNHLNSHTNLTEIKEAFDLLWRNDVDPDQVNMGLAFYARTFTASSSSCMSPGCLFDAGGPAEPCTDAVGVMSNPEIMRKLGGKIGSGDLDKTAAVKTLKFGTTWLTYDDVDTWKLKLDFARSQCLGGAMVWAISQDTSDGKFSKQLQEATGYKSKGITTFNSTKSLGGGVFIETTESEANADVSDEQCRWTNCGETCPSGWTTVPRKDPYRTSPKEIMTDRTGCNGNGSRTFCCPGKDEPFCQWLFHNNGACNPGCPYDNMVEVASLKLTCDSGKAQVACCRGDTKALDVYRQYKWYGKESKCATDVGQKLCGWSSKFNSPFVESWSGSGAQSCYSSEGKQGSRPLCEDTRDETKPHFSNCIWSDNHFMSRKDIASTGTCNSNCPKGMVKVTLDSKENACGKGTSAYCCDITASYDFTDIDDDDMEAVIKEWTEHPTCANLTGLEGDKLSSRSLDNIAQDASEQLSGFAKRQGLHRVPPSKAIVLIVQKLMELPKSSRATRKIQALITKYFVPIWPHLTGAYIAGRLWELRDDVSTLLAAWNFVCNMDAEEELAKEKDEGTGSSTDLLMCHIPSLDTYDPGSLEDPRDQPDTSEVADIFDHIGELGGISDLIFPFNEMKWSSEWSEDSALEERAPGTGKPRPFKALCPDKTTFYEYKSEPYRNGDKGEALANLNGDHKMYYVNTYNGDCFSCTIEDDGKPNDGKKWVSEHILELQTINMFIEYSMGVKRKLKDRRTDFNILIKAPVKPKEFADLPCSLWMVEFEKGFPAWNKIYSDTPRVSLFTLLGSINNAVHMVNTESKFNGHKARIWNFNEPVANGKWNKRYASLTKKAALHAFEQLQLVEQVFGYLTKPAVKKKLQASYKDVKDFLDDFEELYRKEHPKTPVLNLSKMWTIFMRDVTGLMQQWTKDWVKYRADEMVKKWLVEYNAREAAVAAAHGKAAGLQSKAVSLREEAKKILEDAKKHQSLHAAFIDVFDPIFMFQSILHLGPRERRERMQHLPESECDRVRIIIEREEDTRRREEAIAGRDLVQMALESISEITENHYLESALLGRTTYYDDECMMIRRITNRIADSSSTLVHRIALFDQHMDPFCLDAWKLVYCDVCYVDGSSATLQEIYESRLREEELQTPAEQARELVRDKDLKIGRRNAKWMIPAIERLSAEERDEPDQEERELRDKLLQQGKYDELVERLEKQRIYTEALQRLWKQVSPSPPAWIQKVLETGEEFGFVYYRSREVYQSRYNWNSVWSRIRNTCSPLRVTWASIHCQGRDNWMKLSSLSVEHWPVFSPDESMTEDEDLRKHFKKYCQENRSKTEEDEKKKKKRKRKGTEDNETVLSPGILRNTFIVIPIEFVSGNLNIEEGDFYDPCWVWAYDADWDGSEEETVVDGETYQGRVKVAKWSLNSWFYAARWEGEVQPFDQEAFDAATKEESTDEIKGTGQTIHWRNCDRAFQKKCQGGVWLGMSKEGGWVKVDPGFSVYFIRGSKGEIEEGARYAKKSAWQMVGQSPGAKPILMLQSMTTSKPTKGPVLAKNGAGKDLTVGILPEPVLGREEFLRIFGRVGAVALCEFGRQNAQIPRLHNPRLNFHAFSSGIIHTKDPLSLQILHTTDTNIQPPTQIDIHTITVMSVELPVDQLEVSALREKVQLIEGENKYANELIEHLREENGEMAIEIDELKKKPALAEERLQKFFDFWLSAEEELTRQLDITDDLKKELQAAKAEAASAQEPSE</sequence>
<evidence type="ECO:0000256" key="7">
    <source>
        <dbReference type="ARBA" id="ARBA00022801"/>
    </source>
</evidence>
<keyword evidence="15" id="KW-0732">Signal</keyword>
<dbReference type="PANTHER" id="PTHR11177:SF402">
    <property type="entry name" value="CHITINASE"/>
    <property type="match status" value="1"/>
</dbReference>
<feature type="disulfide bond" evidence="12">
    <location>
        <begin position="79"/>
        <end position="93"/>
    </location>
</feature>
<dbReference type="Gene3D" id="3.30.60.10">
    <property type="entry name" value="Endochitinase-like"/>
    <property type="match status" value="3"/>
</dbReference>
<evidence type="ECO:0000256" key="5">
    <source>
        <dbReference type="ARBA" id="ARBA00022525"/>
    </source>
</evidence>
<dbReference type="PROSITE" id="PS50941">
    <property type="entry name" value="CHIT_BIND_I_2"/>
    <property type="match status" value="1"/>
</dbReference>
<evidence type="ECO:0000256" key="13">
    <source>
        <dbReference type="RuleBase" id="RU000489"/>
    </source>
</evidence>
<protein>
    <recommendedName>
        <fullName evidence="4">chitinase</fullName>
        <ecNumber evidence="4">3.2.1.14</ecNumber>
    </recommendedName>
</protein>
<comment type="subcellular location">
    <subcellularLocation>
        <location evidence="2">Secreted</location>
    </subcellularLocation>
</comment>
<dbReference type="PROSITE" id="PS01095">
    <property type="entry name" value="GH18_1"/>
    <property type="match status" value="1"/>
</dbReference>
<keyword evidence="6 12" id="KW-0147">Chitin-binding</keyword>
<evidence type="ECO:0000256" key="4">
    <source>
        <dbReference type="ARBA" id="ARBA00012729"/>
    </source>
</evidence>
<evidence type="ECO:0000256" key="12">
    <source>
        <dbReference type="PROSITE-ProRule" id="PRU00261"/>
    </source>
</evidence>
<keyword evidence="12" id="KW-1015">Disulfide bond</keyword>
<dbReference type="SUPFAM" id="SSF54556">
    <property type="entry name" value="Chitinase insertion domain"/>
    <property type="match status" value="1"/>
</dbReference>
<gene>
    <name evidence="18" type="ORF">C2S_7597</name>
</gene>
<dbReference type="InterPro" id="IPR011583">
    <property type="entry name" value="Chitinase_II/V-like_cat"/>
</dbReference>
<accession>A0A9Q9RME2</accession>
<dbReference type="Gene3D" id="3.10.50.10">
    <property type="match status" value="1"/>
</dbReference>
<evidence type="ECO:0000256" key="3">
    <source>
        <dbReference type="ARBA" id="ARBA00008682"/>
    </source>
</evidence>
<keyword evidence="8" id="KW-0146">Chitin degradation</keyword>
<dbReference type="PANTHER" id="PTHR11177">
    <property type="entry name" value="CHITINASE"/>
    <property type="match status" value="1"/>
</dbReference>
<evidence type="ECO:0000256" key="6">
    <source>
        <dbReference type="ARBA" id="ARBA00022669"/>
    </source>
</evidence>
<dbReference type="EC" id="3.2.1.14" evidence="4"/>
<dbReference type="Proteomes" id="UP000760494">
    <property type="component" value="Unassembled WGS sequence"/>
</dbReference>
<name>A0A9Q9RME2_FUSFU</name>
<dbReference type="InterPro" id="IPR029070">
    <property type="entry name" value="Chitinase_insertion_sf"/>
</dbReference>
<keyword evidence="5" id="KW-0964">Secreted</keyword>
<evidence type="ECO:0000259" key="16">
    <source>
        <dbReference type="PROSITE" id="PS50941"/>
    </source>
</evidence>
<reference evidence="18" key="1">
    <citation type="submission" date="2019-05" db="EMBL/GenBank/DDBJ databases">
        <authorList>
            <person name="Piombo E."/>
        </authorList>
    </citation>
    <scope>NUCLEOTIDE SEQUENCE</scope>
    <source>
        <strain evidence="18">C2S</strain>
    </source>
</reference>
<dbReference type="GO" id="GO:0008061">
    <property type="term" value="F:chitin binding"/>
    <property type="evidence" value="ECO:0007669"/>
    <property type="project" value="UniProtKB-UniRule"/>
</dbReference>
<feature type="disulfide bond" evidence="12">
    <location>
        <begin position="74"/>
        <end position="86"/>
    </location>
</feature>
<comment type="similarity">
    <text evidence="3">Belongs to the glycosyl hydrolase 18 family. Chitinase class V subfamily.</text>
</comment>
<dbReference type="SMART" id="SM00636">
    <property type="entry name" value="Glyco_18"/>
    <property type="match status" value="1"/>
</dbReference>
<dbReference type="Gene3D" id="3.20.20.80">
    <property type="entry name" value="Glycosidases"/>
    <property type="match status" value="1"/>
</dbReference>
<evidence type="ECO:0000256" key="10">
    <source>
        <dbReference type="ARBA" id="ARBA00023295"/>
    </source>
</evidence>
<dbReference type="InterPro" id="IPR001223">
    <property type="entry name" value="Glyco_hydro18_cat"/>
</dbReference>
<feature type="chain" id="PRO_5040117647" description="chitinase" evidence="15">
    <location>
        <begin position="28"/>
        <end position="2092"/>
    </location>
</feature>
<dbReference type="InterPro" id="IPR018371">
    <property type="entry name" value="Chitin-binding_1_CS"/>
</dbReference>
<evidence type="ECO:0000256" key="8">
    <source>
        <dbReference type="ARBA" id="ARBA00023024"/>
    </source>
</evidence>
<evidence type="ECO:0000313" key="19">
    <source>
        <dbReference type="Proteomes" id="UP000760494"/>
    </source>
</evidence>
<evidence type="ECO:0000313" key="18">
    <source>
        <dbReference type="EMBL" id="VTT69598.1"/>
    </source>
</evidence>
<evidence type="ECO:0000256" key="11">
    <source>
        <dbReference type="ARBA" id="ARBA00023326"/>
    </source>
</evidence>
<dbReference type="Pfam" id="PF00704">
    <property type="entry name" value="Glyco_hydro_18"/>
    <property type="match status" value="1"/>
</dbReference>
<keyword evidence="11" id="KW-0624">Polysaccharide degradation</keyword>
<dbReference type="PROSITE" id="PS51910">
    <property type="entry name" value="GH18_2"/>
    <property type="match status" value="1"/>
</dbReference>
<evidence type="ECO:0000256" key="2">
    <source>
        <dbReference type="ARBA" id="ARBA00004613"/>
    </source>
</evidence>
<feature type="coiled-coil region" evidence="14">
    <location>
        <begin position="2007"/>
        <end position="2083"/>
    </location>
</feature>
<dbReference type="EMBL" id="CABFJX010000257">
    <property type="protein sequence ID" value="VTT69598.1"/>
    <property type="molecule type" value="Genomic_DNA"/>
</dbReference>
<evidence type="ECO:0000256" key="1">
    <source>
        <dbReference type="ARBA" id="ARBA00000822"/>
    </source>
</evidence>
<organism evidence="18 19">
    <name type="scientific">Fusarium fujikuroi</name>
    <name type="common">Bakanae and foot rot disease fungus</name>
    <name type="synonym">Gibberella fujikuroi</name>
    <dbReference type="NCBI Taxonomy" id="5127"/>
    <lineage>
        <taxon>Eukaryota</taxon>
        <taxon>Fungi</taxon>
        <taxon>Dikarya</taxon>
        <taxon>Ascomycota</taxon>
        <taxon>Pezizomycotina</taxon>
        <taxon>Sordariomycetes</taxon>
        <taxon>Hypocreomycetidae</taxon>
        <taxon>Hypocreales</taxon>
        <taxon>Nectriaceae</taxon>
        <taxon>Fusarium</taxon>
        <taxon>Fusarium fujikuroi species complex</taxon>
    </lineage>
</organism>
<keyword evidence="7 13" id="KW-0378">Hydrolase</keyword>
<dbReference type="PROSITE" id="PS00026">
    <property type="entry name" value="CHIT_BIND_I_1"/>
    <property type="match status" value="2"/>
</dbReference>
<feature type="domain" description="Chitin-binding type-1" evidence="16">
    <location>
        <begin position="51"/>
        <end position="109"/>
    </location>
</feature>